<protein>
    <recommendedName>
        <fullName evidence="2">Immunity protein 35 domain-containing protein</fullName>
    </recommendedName>
</protein>
<sequence length="223" mass="24589">MTIDVVRAWTRHEFDEGPEADGRIEATPWGFTITRQSRAYLDTGDVLAMLIGSGPYVVDGESGEVWATGSDPISHSGDERTIGYANLHDKETFRRWRRGRLPGVGNVLDAVDPEGADARLLQRYARWGHLEAPFHRDGQFGWSDMETGRYIEPEGDRWALRSWSRGTSQDEAVFSHRDDALRALMIDLARPGAGGRSFGPRNPPTGGHGLGHRRAAGAALGQP</sequence>
<comment type="caution">
    <text evidence="3">The sequence shown here is derived from an EMBL/GenBank/DDBJ whole genome shotgun (WGS) entry which is preliminary data.</text>
</comment>
<dbReference type="AlphaFoldDB" id="A0A543EU53"/>
<organism evidence="3 4">
    <name type="scientific">Microbacterium kyungheense</name>
    <dbReference type="NCBI Taxonomy" id="1263636"/>
    <lineage>
        <taxon>Bacteria</taxon>
        <taxon>Bacillati</taxon>
        <taxon>Actinomycetota</taxon>
        <taxon>Actinomycetes</taxon>
        <taxon>Micrococcales</taxon>
        <taxon>Microbacteriaceae</taxon>
        <taxon>Microbacterium</taxon>
    </lineage>
</organism>
<feature type="region of interest" description="Disordered" evidence="1">
    <location>
        <begin position="192"/>
        <end position="223"/>
    </location>
</feature>
<evidence type="ECO:0000313" key="3">
    <source>
        <dbReference type="EMBL" id="TQM25089.1"/>
    </source>
</evidence>
<gene>
    <name evidence="3" type="ORF">FB391_2548</name>
</gene>
<feature type="domain" description="Immunity protein 35" evidence="2">
    <location>
        <begin position="27"/>
        <end position="70"/>
    </location>
</feature>
<name>A0A543EU53_9MICO</name>
<dbReference type="Proteomes" id="UP000320235">
    <property type="component" value="Unassembled WGS sequence"/>
</dbReference>
<keyword evidence="4" id="KW-1185">Reference proteome</keyword>
<dbReference type="InterPro" id="IPR029082">
    <property type="entry name" value="Imm35"/>
</dbReference>
<reference evidence="3 4" key="1">
    <citation type="submission" date="2019-06" db="EMBL/GenBank/DDBJ databases">
        <title>Sequencing the genomes of 1000 actinobacteria strains.</title>
        <authorList>
            <person name="Klenk H.-P."/>
        </authorList>
    </citation>
    <scope>NUCLEOTIDE SEQUENCE [LARGE SCALE GENOMIC DNA]</scope>
    <source>
        <strain evidence="3 4">DSM 105492</strain>
    </source>
</reference>
<accession>A0A543EU53</accession>
<dbReference type="Pfam" id="PF15567">
    <property type="entry name" value="Imm35"/>
    <property type="match status" value="1"/>
</dbReference>
<evidence type="ECO:0000313" key="4">
    <source>
        <dbReference type="Proteomes" id="UP000320235"/>
    </source>
</evidence>
<evidence type="ECO:0000256" key="1">
    <source>
        <dbReference type="SAM" id="MobiDB-lite"/>
    </source>
</evidence>
<proteinExistence type="predicted"/>
<dbReference type="EMBL" id="VFPE01000003">
    <property type="protein sequence ID" value="TQM25089.1"/>
    <property type="molecule type" value="Genomic_DNA"/>
</dbReference>
<evidence type="ECO:0000259" key="2">
    <source>
        <dbReference type="Pfam" id="PF15567"/>
    </source>
</evidence>